<organism evidence="3 4">
    <name type="scientific">Slackia exigua (strain ATCC 700122 / DSM 15923 / CIP 105133 / JCM 11022 / KCTC 5966 / S-7)</name>
    <dbReference type="NCBI Taxonomy" id="649764"/>
    <lineage>
        <taxon>Bacteria</taxon>
        <taxon>Bacillati</taxon>
        <taxon>Actinomycetota</taxon>
        <taxon>Coriobacteriia</taxon>
        <taxon>Eggerthellales</taxon>
        <taxon>Eggerthellaceae</taxon>
        <taxon>Slackia</taxon>
    </lineage>
</organism>
<dbReference type="Proteomes" id="UP000006001">
    <property type="component" value="Unassembled WGS sequence"/>
</dbReference>
<proteinExistence type="predicted"/>
<dbReference type="eggNOG" id="COG2169">
    <property type="taxonomic scope" value="Bacteria"/>
</dbReference>
<sequence>MNANGFLPQILPTFKPLYKERHVRMDGAAPLNPYAYGCRYGVSAWTELPIEEDIHGKEVNAYHRRKGIESAQGGAMKSARFWEGLFAAVVLASTLFVSSCGSAGGDGTASSDASSDQTIEATQQDSQESDSSSPSDAASGKSEEAFHAFQASSNTGIPDGWDEWSEDAAPNYIYEVGAAVVRHDADAGEYRYSDLDSLGRTQEAYAVITHQDRSHAEKRGRTHMDSSIKPSGWGHNDRFGISLPNGKTYHGYLWNRSHLIADSLGGAMRVENMITGTRTQNVGANDGEGGMGYCETIARDWLDRHADGALYYAAMPLYVGDEPVARAVLVDMKSSDETIDSEYIVYNAAKGCVIDYATGEASAQTDESASTAAAASVGAAEAGVAGASDPEADAEDDDSDDPIVYITKSGKRYHASPDCPGLNNANKIIEVRQSEAESKGKTPCKIEY</sequence>
<evidence type="ECO:0000259" key="2">
    <source>
        <dbReference type="Pfam" id="PF01223"/>
    </source>
</evidence>
<feature type="region of interest" description="Disordered" evidence="1">
    <location>
        <begin position="106"/>
        <end position="144"/>
    </location>
</feature>
<keyword evidence="4" id="KW-1185">Reference proteome</keyword>
<feature type="region of interest" description="Disordered" evidence="1">
    <location>
        <begin position="382"/>
        <end position="404"/>
    </location>
</feature>
<evidence type="ECO:0000313" key="3">
    <source>
        <dbReference type="EMBL" id="EEZ60994.1"/>
    </source>
</evidence>
<dbReference type="Gene3D" id="3.40.570.10">
    <property type="entry name" value="Extracellular Endonuclease, subunit A"/>
    <property type="match status" value="1"/>
</dbReference>
<dbReference type="GO" id="GO:0003676">
    <property type="term" value="F:nucleic acid binding"/>
    <property type="evidence" value="ECO:0007669"/>
    <property type="project" value="InterPro"/>
</dbReference>
<dbReference type="AlphaFoldDB" id="D0WHQ1"/>
<dbReference type="InterPro" id="IPR001604">
    <property type="entry name" value="Endo_G_ENPP1-like_dom"/>
</dbReference>
<protein>
    <submittedName>
        <fullName evidence="3">DNA/RNA non-specific endonuclease</fullName>
    </submittedName>
</protein>
<dbReference type="InterPro" id="IPR044929">
    <property type="entry name" value="DNA/RNA_non-sp_Endonuclease_sf"/>
</dbReference>
<dbReference type="STRING" id="649764.HMPREF0762_01369"/>
<dbReference type="GO" id="GO:0046872">
    <property type="term" value="F:metal ion binding"/>
    <property type="evidence" value="ECO:0007669"/>
    <property type="project" value="InterPro"/>
</dbReference>
<dbReference type="Pfam" id="PF01223">
    <property type="entry name" value="Endonuclease_NS"/>
    <property type="match status" value="1"/>
</dbReference>
<feature type="compositionally biased region" description="Basic and acidic residues" evidence="1">
    <location>
        <begin position="210"/>
        <end position="226"/>
    </location>
</feature>
<dbReference type="GO" id="GO:0004519">
    <property type="term" value="F:endonuclease activity"/>
    <property type="evidence" value="ECO:0007669"/>
    <property type="project" value="UniProtKB-KW"/>
</dbReference>
<keyword evidence="3" id="KW-0378">Hydrolase</keyword>
<reference evidence="3" key="1">
    <citation type="submission" date="2009-10" db="EMBL/GenBank/DDBJ databases">
        <authorList>
            <person name="Weinstock G."/>
            <person name="Sodergren E."/>
            <person name="Clifton S."/>
            <person name="Fulton L."/>
            <person name="Fulton B."/>
            <person name="Courtney L."/>
            <person name="Fronick C."/>
            <person name="Harrison M."/>
            <person name="Strong C."/>
            <person name="Farmer C."/>
            <person name="Delahaunty K."/>
            <person name="Markovic C."/>
            <person name="Hall O."/>
            <person name="Minx P."/>
            <person name="Tomlinson C."/>
            <person name="Mitreva M."/>
            <person name="Nelson J."/>
            <person name="Hou S."/>
            <person name="Wollam A."/>
            <person name="Pepin K.H."/>
            <person name="Johnson M."/>
            <person name="Bhonagiri V."/>
            <person name="Nash W.E."/>
            <person name="Warren W."/>
            <person name="Chinwalla A."/>
            <person name="Mardis E.R."/>
            <person name="Wilson R.K."/>
        </authorList>
    </citation>
    <scope>NUCLEOTIDE SEQUENCE [LARGE SCALE GENOMIC DNA]</scope>
    <source>
        <strain evidence="3">ATCC 700122</strain>
    </source>
</reference>
<evidence type="ECO:0000256" key="1">
    <source>
        <dbReference type="SAM" id="MobiDB-lite"/>
    </source>
</evidence>
<comment type="caution">
    <text evidence="3">The sequence shown here is derived from an EMBL/GenBank/DDBJ whole genome shotgun (WGS) entry which is preliminary data.</text>
</comment>
<feature type="region of interest" description="Disordered" evidence="1">
    <location>
        <begin position="210"/>
        <end position="229"/>
    </location>
</feature>
<accession>D0WHQ1</accession>
<dbReference type="EMBL" id="ACUX02000008">
    <property type="protein sequence ID" value="EEZ60994.1"/>
    <property type="molecule type" value="Genomic_DNA"/>
</dbReference>
<feature type="compositionally biased region" description="Acidic residues" evidence="1">
    <location>
        <begin position="390"/>
        <end position="401"/>
    </location>
</feature>
<dbReference type="GO" id="GO:0016787">
    <property type="term" value="F:hydrolase activity"/>
    <property type="evidence" value="ECO:0007669"/>
    <property type="project" value="InterPro"/>
</dbReference>
<feature type="domain" description="DNA/RNA non-specific endonuclease/pyrophosphatase/phosphodiesterase" evidence="2">
    <location>
        <begin position="196"/>
        <end position="337"/>
    </location>
</feature>
<name>D0WHQ1_SLAES</name>
<keyword evidence="3" id="KW-0255">Endonuclease</keyword>
<evidence type="ECO:0000313" key="4">
    <source>
        <dbReference type="Proteomes" id="UP000006001"/>
    </source>
</evidence>
<feature type="compositionally biased region" description="Low complexity" evidence="1">
    <location>
        <begin position="108"/>
        <end position="140"/>
    </location>
</feature>
<keyword evidence="3" id="KW-0540">Nuclease</keyword>
<dbReference type="HOGENOM" id="CLU_610978_0_0_11"/>
<gene>
    <name evidence="3" type="ORF">HMPREF0762_01369</name>
</gene>